<dbReference type="EC" id="2.1.1.320" evidence="3"/>
<keyword evidence="8" id="KW-0812">Transmembrane</keyword>
<dbReference type="AlphaFoldDB" id="A0A4Q9PTE5"/>
<keyword evidence="5 9" id="KW-0808">Transferase</keyword>
<feature type="transmembrane region" description="Helical" evidence="8">
    <location>
        <begin position="46"/>
        <end position="70"/>
    </location>
</feature>
<evidence type="ECO:0000256" key="3">
    <source>
        <dbReference type="ARBA" id="ARBA00011935"/>
    </source>
</evidence>
<evidence type="ECO:0000256" key="2">
    <source>
        <dbReference type="ARBA" id="ARBA00005891"/>
    </source>
</evidence>
<keyword evidence="4 9" id="KW-0489">Methyltransferase</keyword>
<dbReference type="GO" id="GO:0005739">
    <property type="term" value="C:mitochondrion"/>
    <property type="evidence" value="ECO:0007669"/>
    <property type="project" value="UniProtKB-SubCell"/>
</dbReference>
<evidence type="ECO:0000256" key="1">
    <source>
        <dbReference type="ARBA" id="ARBA00004173"/>
    </source>
</evidence>
<dbReference type="InterPro" id="IPR038375">
    <property type="entry name" value="NDUFAF7_sf"/>
</dbReference>
<feature type="transmembrane region" description="Helical" evidence="8">
    <location>
        <begin position="6"/>
        <end position="26"/>
    </location>
</feature>
<evidence type="ECO:0000256" key="6">
    <source>
        <dbReference type="ARBA" id="ARBA00023128"/>
    </source>
</evidence>
<protein>
    <recommendedName>
        <fullName evidence="3">type II protein arginine methyltransferase</fullName>
        <ecNumber evidence="3">2.1.1.320</ecNumber>
    </recommendedName>
</protein>
<keyword evidence="6" id="KW-0496">Mitochondrion</keyword>
<organism evidence="9 10">
    <name type="scientific">Dichomitus squalens</name>
    <dbReference type="NCBI Taxonomy" id="114155"/>
    <lineage>
        <taxon>Eukaryota</taxon>
        <taxon>Fungi</taxon>
        <taxon>Dikarya</taxon>
        <taxon>Basidiomycota</taxon>
        <taxon>Agaricomycotina</taxon>
        <taxon>Agaricomycetes</taxon>
        <taxon>Polyporales</taxon>
        <taxon>Polyporaceae</taxon>
        <taxon>Dichomitus</taxon>
    </lineage>
</organism>
<evidence type="ECO:0000313" key="10">
    <source>
        <dbReference type="Proteomes" id="UP000292082"/>
    </source>
</evidence>
<dbReference type="Gene3D" id="3.40.50.12710">
    <property type="match status" value="1"/>
</dbReference>
<dbReference type="SUPFAM" id="SSF53335">
    <property type="entry name" value="S-adenosyl-L-methionine-dependent methyltransferases"/>
    <property type="match status" value="1"/>
</dbReference>
<dbReference type="PANTHER" id="PTHR12049:SF5">
    <property type="entry name" value="PROTEIN ARGININE METHYLTRANSFERASE NDUFAF7 HOMOLOG, MITOCHONDRIAL"/>
    <property type="match status" value="1"/>
</dbReference>
<evidence type="ECO:0000256" key="7">
    <source>
        <dbReference type="ARBA" id="ARBA00048612"/>
    </source>
</evidence>
<dbReference type="Pfam" id="PF02636">
    <property type="entry name" value="Methyltransf_28"/>
    <property type="match status" value="1"/>
</dbReference>
<sequence>MAVTIASRSCLIAADFLVIGSTWFALSRRNNIGQGVVPKGTISSVLLVDGTIYFIFLAILNSLHLTFTMLSLDVAYLQRTSDFGQFTTPIVSPVSFTTSAALQKKAERPEETINYNDRVSFSDTPDSEHVNYQRVTANDLERERHPPRRVKMLVRDFIEDSLYNPNYGYFSKQVNIFTSTEPIDFKALRNMTDFEAEITKRYAAYGEDGDGPGMQLWHTPTELLKPWYGRAIAQCLVSEYLLKYFPYEDFVIYEIGAGNGTLARDILDYLREEYPDVYERTRYNIIEISESLASLQREKLCESHPCVTVHNKSIFRWDTREPAPCYFLAMEVIDNFAHDLIRYDLRTLEPYQGIVTIDKKGDFSSYYTKVTDPLISSFLALRRYLNHPPPISRLLKLSSTFRTFYTNLPFAPNLSAPEYIPTRLLTLLRTLRRNFPRHRLLLSDFSSLPDTIPGVNAPVVQTRYQNTTVPCETLFVRQGYFDIFFPTNFENLRDMYEHILAQPLPLTESANQFPRVTPLSMTASPLAEGNSFFSSYHPKTRRPPVDGVASSSGLPVGERKSQVYTHQEFMETYADLKRTRLRSGENPLVDTYKNVKFLF</sequence>
<reference evidence="9 10" key="1">
    <citation type="submission" date="2019-01" db="EMBL/GenBank/DDBJ databases">
        <title>Draft genome sequences of three monokaryotic isolates of the white-rot basidiomycete fungus Dichomitus squalens.</title>
        <authorList>
            <consortium name="DOE Joint Genome Institute"/>
            <person name="Lopez S.C."/>
            <person name="Andreopoulos B."/>
            <person name="Pangilinan J."/>
            <person name="Lipzen A."/>
            <person name="Riley R."/>
            <person name="Ahrendt S."/>
            <person name="Ng V."/>
            <person name="Barry K."/>
            <person name="Daum C."/>
            <person name="Grigoriev I.V."/>
            <person name="Hilden K.S."/>
            <person name="Makela M.R."/>
            <person name="de Vries R.P."/>
        </authorList>
    </citation>
    <scope>NUCLEOTIDE SEQUENCE [LARGE SCALE GENOMIC DNA]</scope>
    <source>
        <strain evidence="9 10">CBS 464.89</strain>
    </source>
</reference>
<evidence type="ECO:0000256" key="4">
    <source>
        <dbReference type="ARBA" id="ARBA00022603"/>
    </source>
</evidence>
<dbReference type="InterPro" id="IPR029063">
    <property type="entry name" value="SAM-dependent_MTases_sf"/>
</dbReference>
<keyword evidence="10" id="KW-1185">Reference proteome</keyword>
<dbReference type="EMBL" id="ML145133">
    <property type="protein sequence ID" value="TBU57749.1"/>
    <property type="molecule type" value="Genomic_DNA"/>
</dbReference>
<dbReference type="GO" id="GO:0032259">
    <property type="term" value="P:methylation"/>
    <property type="evidence" value="ECO:0007669"/>
    <property type="project" value="UniProtKB-KW"/>
</dbReference>
<comment type="catalytic activity">
    <reaction evidence="7">
        <text>L-arginyl-[protein] + 2 S-adenosyl-L-methionine = N(omega),N(omega)'-dimethyl-L-arginyl-[protein] + 2 S-adenosyl-L-homocysteine + 2 H(+)</text>
        <dbReference type="Rhea" id="RHEA:48108"/>
        <dbReference type="Rhea" id="RHEA-COMP:10532"/>
        <dbReference type="Rhea" id="RHEA-COMP:11992"/>
        <dbReference type="ChEBI" id="CHEBI:15378"/>
        <dbReference type="ChEBI" id="CHEBI:29965"/>
        <dbReference type="ChEBI" id="CHEBI:57856"/>
        <dbReference type="ChEBI" id="CHEBI:59789"/>
        <dbReference type="ChEBI" id="CHEBI:88221"/>
        <dbReference type="EC" id="2.1.1.320"/>
    </reaction>
</comment>
<dbReference type="PANTHER" id="PTHR12049">
    <property type="entry name" value="PROTEIN ARGININE METHYLTRANSFERASE NDUFAF7, MITOCHONDRIAL"/>
    <property type="match status" value="1"/>
</dbReference>
<keyword evidence="8" id="KW-0472">Membrane</keyword>
<dbReference type="Proteomes" id="UP000292082">
    <property type="component" value="Unassembled WGS sequence"/>
</dbReference>
<dbReference type="InterPro" id="IPR003788">
    <property type="entry name" value="NDUFAF7"/>
</dbReference>
<gene>
    <name evidence="9" type="ORF">BD310DRAFT_820881</name>
</gene>
<keyword evidence="8" id="KW-1133">Transmembrane helix</keyword>
<comment type="similarity">
    <text evidence="2">Belongs to the NDUFAF7 family.</text>
</comment>
<dbReference type="GO" id="GO:0035243">
    <property type="term" value="F:protein-arginine omega-N symmetric methyltransferase activity"/>
    <property type="evidence" value="ECO:0007669"/>
    <property type="project" value="UniProtKB-EC"/>
</dbReference>
<accession>A0A4Q9PTE5</accession>
<name>A0A4Q9PTE5_9APHY</name>
<dbReference type="STRING" id="114155.A0A4Q9PTE5"/>
<comment type="subcellular location">
    <subcellularLocation>
        <location evidence="1">Mitochondrion</location>
    </subcellularLocation>
</comment>
<evidence type="ECO:0000256" key="5">
    <source>
        <dbReference type="ARBA" id="ARBA00022679"/>
    </source>
</evidence>
<evidence type="ECO:0000256" key="8">
    <source>
        <dbReference type="SAM" id="Phobius"/>
    </source>
</evidence>
<evidence type="ECO:0000313" key="9">
    <source>
        <dbReference type="EMBL" id="TBU57749.1"/>
    </source>
</evidence>
<proteinExistence type="inferred from homology"/>